<evidence type="ECO:0000313" key="2">
    <source>
        <dbReference type="Proteomes" id="UP000053558"/>
    </source>
</evidence>
<name>A0A5M3M7U2_CONPW</name>
<organism evidence="1 2">
    <name type="scientific">Coniophora puteana (strain RWD-64-598)</name>
    <name type="common">Brown rot fungus</name>
    <dbReference type="NCBI Taxonomy" id="741705"/>
    <lineage>
        <taxon>Eukaryota</taxon>
        <taxon>Fungi</taxon>
        <taxon>Dikarya</taxon>
        <taxon>Basidiomycota</taxon>
        <taxon>Agaricomycotina</taxon>
        <taxon>Agaricomycetes</taxon>
        <taxon>Agaricomycetidae</taxon>
        <taxon>Boletales</taxon>
        <taxon>Coniophorineae</taxon>
        <taxon>Coniophoraceae</taxon>
        <taxon>Coniophora</taxon>
    </lineage>
</organism>
<dbReference type="RefSeq" id="XP_007774807.1">
    <property type="nucleotide sequence ID" value="XM_007776617.1"/>
</dbReference>
<accession>A0A5M3M7U2</accession>
<dbReference type="OrthoDB" id="3252362at2759"/>
<sequence length="212" mass="25016">VHQLYQGMVKHLISWLKSALGEAELDAWCRRLPPNHNIRLFMKGISGLQRVSGTEHAQICRFLLRVGIILGVRLPDNLSPTRLIHAVRGLLDFLYLAQHPCHSDLLDDALSNFHKNKAIFVQLGIRTSFNLPKLHSFEHYAYMIRLFEATDNYHTEYTERLHIDLAKDAYHATNHKDEHTQITLWLERREKIPYHTRFIHWRIHNSILQLRH</sequence>
<proteinExistence type="predicted"/>
<dbReference type="KEGG" id="cput:CONPUDRAFT_66852"/>
<gene>
    <name evidence="1" type="ORF">CONPUDRAFT_66852</name>
</gene>
<evidence type="ECO:0000313" key="1">
    <source>
        <dbReference type="EMBL" id="EIW74865.1"/>
    </source>
</evidence>
<dbReference type="OMA" id="HASKHIF"/>
<protein>
    <submittedName>
        <fullName evidence="1">Uncharacterized protein</fullName>
    </submittedName>
</protein>
<dbReference type="EMBL" id="JH711590">
    <property type="protein sequence ID" value="EIW74865.1"/>
    <property type="molecule type" value="Genomic_DNA"/>
</dbReference>
<keyword evidence="2" id="KW-1185">Reference proteome</keyword>
<dbReference type="Proteomes" id="UP000053558">
    <property type="component" value="Unassembled WGS sequence"/>
</dbReference>
<dbReference type="GeneID" id="19208531"/>
<reference evidence="2" key="1">
    <citation type="journal article" date="2012" name="Science">
        <title>The Paleozoic origin of enzymatic lignin decomposition reconstructed from 31 fungal genomes.</title>
        <authorList>
            <person name="Floudas D."/>
            <person name="Binder M."/>
            <person name="Riley R."/>
            <person name="Barry K."/>
            <person name="Blanchette R.A."/>
            <person name="Henrissat B."/>
            <person name="Martinez A.T."/>
            <person name="Otillar R."/>
            <person name="Spatafora J.W."/>
            <person name="Yadav J.S."/>
            <person name="Aerts A."/>
            <person name="Benoit I."/>
            <person name="Boyd A."/>
            <person name="Carlson A."/>
            <person name="Copeland A."/>
            <person name="Coutinho P.M."/>
            <person name="de Vries R.P."/>
            <person name="Ferreira P."/>
            <person name="Findley K."/>
            <person name="Foster B."/>
            <person name="Gaskell J."/>
            <person name="Glotzer D."/>
            <person name="Gorecki P."/>
            <person name="Heitman J."/>
            <person name="Hesse C."/>
            <person name="Hori C."/>
            <person name="Igarashi K."/>
            <person name="Jurgens J.A."/>
            <person name="Kallen N."/>
            <person name="Kersten P."/>
            <person name="Kohler A."/>
            <person name="Kuees U."/>
            <person name="Kumar T.K.A."/>
            <person name="Kuo A."/>
            <person name="LaButti K."/>
            <person name="Larrondo L.F."/>
            <person name="Lindquist E."/>
            <person name="Ling A."/>
            <person name="Lombard V."/>
            <person name="Lucas S."/>
            <person name="Lundell T."/>
            <person name="Martin R."/>
            <person name="McLaughlin D.J."/>
            <person name="Morgenstern I."/>
            <person name="Morin E."/>
            <person name="Murat C."/>
            <person name="Nagy L.G."/>
            <person name="Nolan M."/>
            <person name="Ohm R.A."/>
            <person name="Patyshakuliyeva A."/>
            <person name="Rokas A."/>
            <person name="Ruiz-Duenas F.J."/>
            <person name="Sabat G."/>
            <person name="Salamov A."/>
            <person name="Samejima M."/>
            <person name="Schmutz J."/>
            <person name="Slot J.C."/>
            <person name="St John F."/>
            <person name="Stenlid J."/>
            <person name="Sun H."/>
            <person name="Sun S."/>
            <person name="Syed K."/>
            <person name="Tsang A."/>
            <person name="Wiebenga A."/>
            <person name="Young D."/>
            <person name="Pisabarro A."/>
            <person name="Eastwood D.C."/>
            <person name="Martin F."/>
            <person name="Cullen D."/>
            <person name="Grigoriev I.V."/>
            <person name="Hibbett D.S."/>
        </authorList>
    </citation>
    <scope>NUCLEOTIDE SEQUENCE [LARGE SCALE GENOMIC DNA]</scope>
    <source>
        <strain evidence="2">RWD-64-598 SS2</strain>
    </source>
</reference>
<dbReference type="AlphaFoldDB" id="A0A5M3M7U2"/>
<feature type="non-terminal residue" evidence="1">
    <location>
        <position position="1"/>
    </location>
</feature>
<comment type="caution">
    <text evidence="1">The sequence shown here is derived from an EMBL/GenBank/DDBJ whole genome shotgun (WGS) entry which is preliminary data.</text>
</comment>